<comment type="similarity">
    <text evidence="1 4">Belongs to the UDP-glycosyltransferase family.</text>
</comment>
<organism evidence="6 7">
    <name type="scientific">Owenia fusiformis</name>
    <name type="common">Polychaete worm</name>
    <dbReference type="NCBI Taxonomy" id="6347"/>
    <lineage>
        <taxon>Eukaryota</taxon>
        <taxon>Metazoa</taxon>
        <taxon>Spiralia</taxon>
        <taxon>Lophotrochozoa</taxon>
        <taxon>Annelida</taxon>
        <taxon>Polychaeta</taxon>
        <taxon>Sedentaria</taxon>
        <taxon>Canalipalpata</taxon>
        <taxon>Sabellida</taxon>
        <taxon>Oweniida</taxon>
        <taxon>Oweniidae</taxon>
        <taxon>Owenia</taxon>
    </lineage>
</organism>
<dbReference type="Gene3D" id="3.40.50.2000">
    <property type="entry name" value="Glycogen Phosphorylase B"/>
    <property type="match status" value="1"/>
</dbReference>
<dbReference type="InterPro" id="IPR002213">
    <property type="entry name" value="UDP_glucos_trans"/>
</dbReference>
<dbReference type="PANTHER" id="PTHR48043">
    <property type="entry name" value="EG:EG0003.4 PROTEIN-RELATED"/>
    <property type="match status" value="1"/>
</dbReference>
<evidence type="ECO:0000313" key="6">
    <source>
        <dbReference type="EMBL" id="CAH1801395.1"/>
    </source>
</evidence>
<keyword evidence="3 4" id="KW-0808">Transferase</keyword>
<dbReference type="CDD" id="cd03784">
    <property type="entry name" value="GT1_Gtf-like"/>
    <property type="match status" value="1"/>
</dbReference>
<dbReference type="EC" id="2.4.1.17" evidence="5"/>
<feature type="non-terminal residue" evidence="6">
    <location>
        <position position="1"/>
    </location>
</feature>
<evidence type="ECO:0000256" key="2">
    <source>
        <dbReference type="ARBA" id="ARBA00022676"/>
    </source>
</evidence>
<keyword evidence="2 4" id="KW-0328">Glycosyltransferase</keyword>
<evidence type="ECO:0000256" key="3">
    <source>
        <dbReference type="ARBA" id="ARBA00022679"/>
    </source>
</evidence>
<dbReference type="Pfam" id="PF00201">
    <property type="entry name" value="UDPGT"/>
    <property type="match status" value="1"/>
</dbReference>
<dbReference type="InterPro" id="IPR035595">
    <property type="entry name" value="UDP_glycos_trans_CS"/>
</dbReference>
<evidence type="ECO:0000313" key="7">
    <source>
        <dbReference type="Proteomes" id="UP000749559"/>
    </source>
</evidence>
<feature type="transmembrane region" description="Helical" evidence="5">
    <location>
        <begin position="263"/>
        <end position="286"/>
    </location>
</feature>
<comment type="subcellular location">
    <subcellularLocation>
        <location evidence="5">Membrane</location>
        <topology evidence="5">Single-pass membrane protein</topology>
    </subcellularLocation>
</comment>
<keyword evidence="5" id="KW-1133">Transmembrane helix</keyword>
<evidence type="ECO:0000256" key="4">
    <source>
        <dbReference type="RuleBase" id="RU003718"/>
    </source>
</evidence>
<reference evidence="6" key="1">
    <citation type="submission" date="2022-03" db="EMBL/GenBank/DDBJ databases">
        <authorList>
            <person name="Martin C."/>
        </authorList>
    </citation>
    <scope>NUCLEOTIDE SEQUENCE</scope>
</reference>
<dbReference type="PANTHER" id="PTHR48043:SF145">
    <property type="entry name" value="FI06409P-RELATED"/>
    <property type="match status" value="1"/>
</dbReference>
<evidence type="ECO:0000256" key="1">
    <source>
        <dbReference type="ARBA" id="ARBA00009995"/>
    </source>
</evidence>
<dbReference type="AlphaFoldDB" id="A0A8S4QBH9"/>
<dbReference type="SUPFAM" id="SSF53756">
    <property type="entry name" value="UDP-Glycosyltransferase/glycogen phosphorylase"/>
    <property type="match status" value="1"/>
</dbReference>
<comment type="caution">
    <text evidence="6">The sequence shown here is derived from an EMBL/GenBank/DDBJ whole genome shotgun (WGS) entry which is preliminary data.</text>
</comment>
<protein>
    <recommendedName>
        <fullName evidence="5">UDP-glucuronosyltransferase</fullName>
        <ecNumber evidence="5">2.4.1.17</ecNumber>
    </recommendedName>
</protein>
<dbReference type="GO" id="GO:0016020">
    <property type="term" value="C:membrane"/>
    <property type="evidence" value="ECO:0007669"/>
    <property type="project" value="UniProtKB-SubCell"/>
</dbReference>
<dbReference type="OrthoDB" id="6280089at2759"/>
<comment type="catalytic activity">
    <reaction evidence="5">
        <text>glucuronate acceptor + UDP-alpha-D-glucuronate = acceptor beta-D-glucuronoside + UDP + H(+)</text>
        <dbReference type="Rhea" id="RHEA:21032"/>
        <dbReference type="ChEBI" id="CHEBI:15378"/>
        <dbReference type="ChEBI" id="CHEBI:58052"/>
        <dbReference type="ChEBI" id="CHEBI:58223"/>
        <dbReference type="ChEBI" id="CHEBI:132367"/>
        <dbReference type="ChEBI" id="CHEBI:132368"/>
        <dbReference type="EC" id="2.4.1.17"/>
    </reaction>
</comment>
<dbReference type="EMBL" id="CAIIXF020000012">
    <property type="protein sequence ID" value="CAH1801395.1"/>
    <property type="molecule type" value="Genomic_DNA"/>
</dbReference>
<dbReference type="GO" id="GO:0015020">
    <property type="term" value="F:glucuronosyltransferase activity"/>
    <property type="evidence" value="ECO:0007669"/>
    <property type="project" value="UniProtKB-EC"/>
</dbReference>
<keyword evidence="7" id="KW-1185">Reference proteome</keyword>
<feature type="non-terminal residue" evidence="6">
    <location>
        <position position="291"/>
    </location>
</feature>
<keyword evidence="5" id="KW-0472">Membrane</keyword>
<gene>
    <name evidence="6" type="ORF">OFUS_LOCUS25187</name>
</gene>
<keyword evidence="5" id="KW-0812">Transmembrane</keyword>
<dbReference type="Proteomes" id="UP000749559">
    <property type="component" value="Unassembled WGS sequence"/>
</dbReference>
<accession>A0A8S4QBH9</accession>
<proteinExistence type="inferred from homology"/>
<sequence length="291" mass="33374">STPTFSDSHFEELLRKYVPHKPLICIGDLHRKSEMWFVMMEHHILEYPRLSHPAYKIVGGFTAKNVSPLKGDLSTFVGQAKHGTILLSFGSAINSFPDHIMSKLMEAFSRINQHIVMRYKGIAPLNKPSNVILMEWVPQNDILGHPNTKLFITHGGNSGQLESVAHAVPMITFPLVLDQMHNAERAKARGYGLVMDFNTFTSDELVQNINEMIDNKTYKDYLLKAKAILDDLPDPLQEIAFWVNHVLKFGGSHLKPVSLNMPWYQWLMIDILLVFLLFFFMLYQILKYTCK</sequence>
<dbReference type="FunFam" id="3.40.50.2000:FF:000021">
    <property type="entry name" value="UDP-glucuronosyltransferase"/>
    <property type="match status" value="1"/>
</dbReference>
<dbReference type="InterPro" id="IPR050271">
    <property type="entry name" value="UDP-glycosyltransferase"/>
</dbReference>
<evidence type="ECO:0000256" key="5">
    <source>
        <dbReference type="RuleBase" id="RU362059"/>
    </source>
</evidence>
<dbReference type="PROSITE" id="PS00375">
    <property type="entry name" value="UDPGT"/>
    <property type="match status" value="1"/>
</dbReference>
<name>A0A8S4QBH9_OWEFU</name>